<comment type="caution">
    <text evidence="1">The sequence shown here is derived from an EMBL/GenBank/DDBJ whole genome shotgun (WGS) entry which is preliminary data.</text>
</comment>
<dbReference type="EMBL" id="CAJJDN010000051">
    <property type="protein sequence ID" value="CAD8087202.1"/>
    <property type="molecule type" value="Genomic_DNA"/>
</dbReference>
<gene>
    <name evidence="1" type="ORF">PSON_ATCC_30995.1.T0510062</name>
</gene>
<evidence type="ECO:0000313" key="2">
    <source>
        <dbReference type="Proteomes" id="UP000692954"/>
    </source>
</evidence>
<name>A0A8S1N593_9CILI</name>
<protein>
    <submittedName>
        <fullName evidence="1">Uncharacterized protein</fullName>
    </submittedName>
</protein>
<dbReference type="Proteomes" id="UP000692954">
    <property type="component" value="Unassembled WGS sequence"/>
</dbReference>
<evidence type="ECO:0000313" key="1">
    <source>
        <dbReference type="EMBL" id="CAD8087202.1"/>
    </source>
</evidence>
<organism evidence="1 2">
    <name type="scientific">Paramecium sonneborni</name>
    <dbReference type="NCBI Taxonomy" id="65129"/>
    <lineage>
        <taxon>Eukaryota</taxon>
        <taxon>Sar</taxon>
        <taxon>Alveolata</taxon>
        <taxon>Ciliophora</taxon>
        <taxon>Intramacronucleata</taxon>
        <taxon>Oligohymenophorea</taxon>
        <taxon>Peniculida</taxon>
        <taxon>Parameciidae</taxon>
        <taxon>Paramecium</taxon>
    </lineage>
</organism>
<keyword evidence="2" id="KW-1185">Reference proteome</keyword>
<dbReference type="OrthoDB" id="299492at2759"/>
<dbReference type="AlphaFoldDB" id="A0A8S1N593"/>
<reference evidence="1" key="1">
    <citation type="submission" date="2021-01" db="EMBL/GenBank/DDBJ databases">
        <authorList>
            <consortium name="Genoscope - CEA"/>
            <person name="William W."/>
        </authorList>
    </citation>
    <scope>NUCLEOTIDE SEQUENCE</scope>
</reference>
<sequence length="723" mass="85369">MSNAQFAQKLLRYEGRLYSQNLEMQIQTLQEVKQELDGKFNHQSLLNMLAKYFSYTSSLVQRIKIIEIIQQKFPILVNNVQDWKQIVEFLQQECFSSNYQFRMLSLHALNSIVPVLKEHYNTFHIGIFDIFINSSYQKELYIASLTLLNTVRLNHSYSFMNKISQLPEIKQFKTKKLTVLLKCTLIAKAQFCLFEQPISDLLAIVRQQIQQVPMSKEVLHLFYNYLKIASHFKDQESFILKTLSSEDTINCIGQCSEKIQELFRLSYKHYKLELKINYLNYGDQYSKKNIIESLLQYDNLKNYTLSLTTEDLCFFLDLLFYSYDFACNEIVITVSVQTEQKLIQVLIKLDHLIGQLFEKQISLSKKPFSSSQKCLNKLLLLSVQLLSAYITFIESKDSNHSLNYILSLLIQNQNTYLMLQSIKLLYSINQVEKAMNIAAQIQNAKPYTQVFLSYLQSLQNYEEFTYWNNFQINSTQHLIRQEIYDYYQEFDQCLKEIQEIDIDQTNAMQLFQKITNLLNKTTILSAKIEFFTNRAYAEDATFFQFIILDKINLCLQRNYLDLEIESLNYENSNLIIQKLIEYNKSFFIKKFLPNLRRDKLRDFIKQMRNSIYNYPKILLQLIQTPNLEIECIQVKQQGSHTFLRFQAQLISKEKKTNCQLFLNYSINNYEEIQVEMTMKEQQAILNVVVEGNSTISYYLICQYQGILVLQTGAQCMSIVCIQN</sequence>
<accession>A0A8S1N593</accession>
<proteinExistence type="predicted"/>